<dbReference type="PROSITE" id="PS50943">
    <property type="entry name" value="HTH_CROC1"/>
    <property type="match status" value="1"/>
</dbReference>
<organism evidence="3 4">
    <name type="scientific">Vibrio mytili</name>
    <dbReference type="NCBI Taxonomy" id="50718"/>
    <lineage>
        <taxon>Bacteria</taxon>
        <taxon>Pseudomonadati</taxon>
        <taxon>Pseudomonadota</taxon>
        <taxon>Gammaproteobacteria</taxon>
        <taxon>Vibrionales</taxon>
        <taxon>Vibrionaceae</taxon>
        <taxon>Vibrio</taxon>
    </lineage>
</organism>
<dbReference type="SUPFAM" id="SSF47413">
    <property type="entry name" value="lambda repressor-like DNA-binding domains"/>
    <property type="match status" value="1"/>
</dbReference>
<name>A0A0C3HSZ8_9VIBR</name>
<dbReference type="GO" id="GO:0003677">
    <property type="term" value="F:DNA binding"/>
    <property type="evidence" value="ECO:0007669"/>
    <property type="project" value="UniProtKB-KW"/>
</dbReference>
<dbReference type="STRING" id="50718.SU60_08235"/>
<dbReference type="PANTHER" id="PTHR46558">
    <property type="entry name" value="TRACRIPTIONAL REGULATORY PROTEIN-RELATED-RELATED"/>
    <property type="match status" value="1"/>
</dbReference>
<dbReference type="InterPro" id="IPR010982">
    <property type="entry name" value="Lambda_DNA-bd_dom_sf"/>
</dbReference>
<dbReference type="Gene3D" id="1.10.260.40">
    <property type="entry name" value="lambda repressor-like DNA-binding domains"/>
    <property type="match status" value="1"/>
</dbReference>
<evidence type="ECO:0000259" key="2">
    <source>
        <dbReference type="PROSITE" id="PS50943"/>
    </source>
</evidence>
<dbReference type="Pfam" id="PF01381">
    <property type="entry name" value="HTH_3"/>
    <property type="match status" value="1"/>
</dbReference>
<dbReference type="Proteomes" id="UP000031977">
    <property type="component" value="Unassembled WGS sequence"/>
</dbReference>
<evidence type="ECO:0000313" key="4">
    <source>
        <dbReference type="Proteomes" id="UP000031977"/>
    </source>
</evidence>
<dbReference type="EMBL" id="JXOK01000025">
    <property type="protein sequence ID" value="KIN11321.1"/>
    <property type="molecule type" value="Genomic_DNA"/>
</dbReference>
<dbReference type="InterPro" id="IPR001387">
    <property type="entry name" value="Cro/C1-type_HTH"/>
</dbReference>
<protein>
    <submittedName>
        <fullName evidence="3">DNA-binding protein</fullName>
    </submittedName>
</protein>
<reference evidence="3 4" key="1">
    <citation type="submission" date="2015-01" db="EMBL/GenBank/DDBJ databases">
        <title>Draft genome of Vibrio mytili type strain CAIM 528.</title>
        <authorList>
            <person name="Gonzalez-Castillo A."/>
            <person name="Gomez-Gil B."/>
            <person name="Enciso-Ibarra J."/>
        </authorList>
    </citation>
    <scope>NUCLEOTIDE SEQUENCE [LARGE SCALE GENOMIC DNA]</scope>
    <source>
        <strain evidence="3 4">CAIM 528</strain>
    </source>
</reference>
<keyword evidence="1 3" id="KW-0238">DNA-binding</keyword>
<comment type="caution">
    <text evidence="3">The sequence shown here is derived from an EMBL/GenBank/DDBJ whole genome shotgun (WGS) entry which is preliminary data.</text>
</comment>
<dbReference type="AlphaFoldDB" id="A0A0C3HSZ8"/>
<accession>A0A0C3HSZ8</accession>
<evidence type="ECO:0000313" key="3">
    <source>
        <dbReference type="EMBL" id="KIN11321.1"/>
    </source>
</evidence>
<feature type="domain" description="HTH cro/C1-type" evidence="2">
    <location>
        <begin position="6"/>
        <end position="60"/>
    </location>
</feature>
<dbReference type="PANTHER" id="PTHR46558:SF4">
    <property type="entry name" value="DNA-BIDING PHAGE PROTEIN"/>
    <property type="match status" value="1"/>
</dbReference>
<dbReference type="SMART" id="SM00530">
    <property type="entry name" value="HTH_XRE"/>
    <property type="match status" value="1"/>
</dbReference>
<evidence type="ECO:0000256" key="1">
    <source>
        <dbReference type="ARBA" id="ARBA00023125"/>
    </source>
</evidence>
<dbReference type="CDD" id="cd00093">
    <property type="entry name" value="HTH_XRE"/>
    <property type="match status" value="1"/>
</dbReference>
<proteinExistence type="predicted"/>
<gene>
    <name evidence="3" type="ORF">SU60_08235</name>
</gene>
<sequence length="149" mass="17255">MLQDVLKETRERAGLKQSEIAERIGVTPQTYMKWENGKNEPKASYIKKLAEILNVTETELCRGALFYQDGNPIEFMKKVAQYQNFIDEVSFTSILFDHIQDKDKFINDLDAALNKTQGFKRSDIDRMSPDEIYGAEKYKEHIDKVEGLP</sequence>
<keyword evidence="4" id="KW-1185">Reference proteome</keyword>